<name>A0ABW7G2Z0_9BURK</name>
<gene>
    <name evidence="1" type="ORF">ACG00X_05615</name>
</gene>
<reference evidence="1 2" key="1">
    <citation type="submission" date="2024-09" db="EMBL/GenBank/DDBJ databases">
        <title>Novel species of the genus Pelomonas and Roseateles isolated from streams.</title>
        <authorList>
            <person name="Lu H."/>
        </authorList>
    </citation>
    <scope>NUCLEOTIDE SEQUENCE [LARGE SCALE GENOMIC DNA]</scope>
    <source>
        <strain evidence="1 2">BYS96W</strain>
    </source>
</reference>
<evidence type="ECO:0000313" key="1">
    <source>
        <dbReference type="EMBL" id="MFG6456303.1"/>
    </source>
</evidence>
<proteinExistence type="predicted"/>
<evidence type="ECO:0000313" key="2">
    <source>
        <dbReference type="Proteomes" id="UP001606305"/>
    </source>
</evidence>
<organism evidence="1 2">
    <name type="scientific">Pelomonas nitida</name>
    <dbReference type="NCBI Taxonomy" id="3299027"/>
    <lineage>
        <taxon>Bacteria</taxon>
        <taxon>Pseudomonadati</taxon>
        <taxon>Pseudomonadota</taxon>
        <taxon>Betaproteobacteria</taxon>
        <taxon>Burkholderiales</taxon>
        <taxon>Sphaerotilaceae</taxon>
        <taxon>Roseateles</taxon>
    </lineage>
</organism>
<dbReference type="RefSeq" id="WP_394487027.1">
    <property type="nucleotide sequence ID" value="NZ_JBIGIA010000003.1"/>
</dbReference>
<sequence>MDNAVTKVSKKAQPSWTFNLALLQSTADACAADAAISAKRTGSGISTQAGSRD</sequence>
<protein>
    <submittedName>
        <fullName evidence="1">Uncharacterized protein</fullName>
    </submittedName>
</protein>
<accession>A0ABW7G2Z0</accession>
<dbReference type="EMBL" id="JBIGIA010000003">
    <property type="protein sequence ID" value="MFG6456303.1"/>
    <property type="molecule type" value="Genomic_DNA"/>
</dbReference>
<dbReference type="Proteomes" id="UP001606305">
    <property type="component" value="Unassembled WGS sequence"/>
</dbReference>
<keyword evidence="2" id="KW-1185">Reference proteome</keyword>
<comment type="caution">
    <text evidence="1">The sequence shown here is derived from an EMBL/GenBank/DDBJ whole genome shotgun (WGS) entry which is preliminary data.</text>
</comment>